<dbReference type="GeneID" id="20188201"/>
<organism evidence="4 5">
    <name type="scientific">Phytophthora nicotianae (strain INRA-310)</name>
    <name type="common">Phytophthora parasitica</name>
    <dbReference type="NCBI Taxonomy" id="761204"/>
    <lineage>
        <taxon>Eukaryota</taxon>
        <taxon>Sar</taxon>
        <taxon>Stramenopiles</taxon>
        <taxon>Oomycota</taxon>
        <taxon>Peronosporomycetes</taxon>
        <taxon>Peronosporales</taxon>
        <taxon>Peronosporaceae</taxon>
        <taxon>Phytophthora</taxon>
    </lineage>
</organism>
<dbReference type="Pfam" id="PF16787">
    <property type="entry name" value="NDC10_II"/>
    <property type="match status" value="1"/>
</dbReference>
<reference evidence="4 5" key="2">
    <citation type="submission" date="2013-11" db="EMBL/GenBank/DDBJ databases">
        <title>The Genome Sequence of Phytophthora parasitica INRA-310.</title>
        <authorList>
            <consortium name="The Broad Institute Genomics Platform"/>
            <person name="Russ C."/>
            <person name="Tyler B."/>
            <person name="Panabieres F."/>
            <person name="Shan W."/>
            <person name="Tripathy S."/>
            <person name="Grunwald N."/>
            <person name="Machado M."/>
            <person name="Johnson C.S."/>
            <person name="Arredondo F."/>
            <person name="Hong C."/>
            <person name="Coffey M."/>
            <person name="Young S.K."/>
            <person name="Zeng Q."/>
            <person name="Gargeya S."/>
            <person name="Fitzgerald M."/>
            <person name="Abouelleil A."/>
            <person name="Alvarado L."/>
            <person name="Chapman S.B."/>
            <person name="Gainer-Dewar J."/>
            <person name="Goldberg J."/>
            <person name="Griggs A."/>
            <person name="Gujja S."/>
            <person name="Hansen M."/>
            <person name="Howarth C."/>
            <person name="Imamovic A."/>
            <person name="Ireland A."/>
            <person name="Larimer J."/>
            <person name="McCowan C."/>
            <person name="Murphy C."/>
            <person name="Pearson M."/>
            <person name="Poon T.W."/>
            <person name="Priest M."/>
            <person name="Roberts A."/>
            <person name="Saif S."/>
            <person name="Shea T."/>
            <person name="Sykes S."/>
            <person name="Wortman J."/>
            <person name="Nusbaum C."/>
            <person name="Birren B."/>
        </authorList>
    </citation>
    <scope>NUCLEOTIDE SEQUENCE [LARGE SCALE GENOMIC DNA]</scope>
    <source>
        <strain evidence="4 5">INRA-310</strain>
    </source>
</reference>
<feature type="domain" description="Transcription activator GCR1-like" evidence="2">
    <location>
        <begin position="591"/>
        <end position="666"/>
    </location>
</feature>
<evidence type="ECO:0000313" key="4">
    <source>
        <dbReference type="EMBL" id="ETM98590.1"/>
    </source>
</evidence>
<dbReference type="VEuPathDB" id="FungiDB:PPTG_19435"/>
<name>W2PD61_PHYN3</name>
<evidence type="ECO:0000259" key="3">
    <source>
        <dbReference type="Pfam" id="PF16787"/>
    </source>
</evidence>
<evidence type="ECO:0000259" key="2">
    <source>
        <dbReference type="Pfam" id="PF12550"/>
    </source>
</evidence>
<dbReference type="PANTHER" id="PTHR37784">
    <property type="entry name" value="PROTEIN MSN1"/>
    <property type="match status" value="1"/>
</dbReference>
<dbReference type="Proteomes" id="UP000018817">
    <property type="component" value="Unassembled WGS sequence"/>
</dbReference>
<dbReference type="InterPro" id="IPR022210">
    <property type="entry name" value="TF_GCR1-like"/>
</dbReference>
<dbReference type="PANTHER" id="PTHR37784:SF2">
    <property type="entry name" value="HIGH-OSMOLARITY-INDUCED TRANSCRIPTION PROTEIN 1"/>
    <property type="match status" value="1"/>
</dbReference>
<dbReference type="InterPro" id="IPR038279">
    <property type="entry name" value="Ndc10_dom2_sf"/>
</dbReference>
<proteinExistence type="predicted"/>
<accession>W2PD61</accession>
<gene>
    <name evidence="4" type="ORF">PPTG_19435</name>
</gene>
<dbReference type="InterPro" id="IPR031872">
    <property type="entry name" value="NDC10_II"/>
</dbReference>
<evidence type="ECO:0000313" key="5">
    <source>
        <dbReference type="Proteomes" id="UP000018817"/>
    </source>
</evidence>
<feature type="domain" description="Ndc10" evidence="3">
    <location>
        <begin position="129"/>
        <end position="456"/>
    </location>
</feature>
<evidence type="ECO:0000256" key="1">
    <source>
        <dbReference type="SAM" id="MobiDB-lite"/>
    </source>
</evidence>
<reference evidence="5" key="1">
    <citation type="submission" date="2011-12" db="EMBL/GenBank/DDBJ databases">
        <authorList>
            <consortium name="The Broad Institute Genome Sequencing Platform"/>
            <person name="Russ C."/>
            <person name="Tyler B."/>
            <person name="Panabieres F."/>
            <person name="Shan W."/>
            <person name="Tripathy S."/>
            <person name="Grunwald N."/>
            <person name="Machado M."/>
            <person name="Young S.K."/>
            <person name="Zeng Q."/>
            <person name="Gargeya S."/>
            <person name="Fitzgerald M."/>
            <person name="Haas B."/>
            <person name="Abouelleil A."/>
            <person name="Alvarado L."/>
            <person name="Arachchi H.M."/>
            <person name="Berlin A."/>
            <person name="Chapman S.B."/>
            <person name="Gearin G."/>
            <person name="Goldberg J."/>
            <person name="Griggs A."/>
            <person name="Gujja S."/>
            <person name="Hansen M."/>
            <person name="Heiman D."/>
            <person name="Howarth C."/>
            <person name="Larimer J."/>
            <person name="Lui A."/>
            <person name="MacDonald P.J.P."/>
            <person name="McCowen C."/>
            <person name="Montmayeur A."/>
            <person name="Murphy C."/>
            <person name="Neiman D."/>
            <person name="Pearson M."/>
            <person name="Priest M."/>
            <person name="Roberts A."/>
            <person name="Saif S."/>
            <person name="Shea T."/>
            <person name="Sisk P."/>
            <person name="Stolte C."/>
            <person name="Sykes S."/>
            <person name="Wortman J."/>
            <person name="Nusbaum C."/>
            <person name="Birren B."/>
        </authorList>
    </citation>
    <scope>NUCLEOTIDE SEQUENCE [LARGE SCALE GENOMIC DNA]</scope>
    <source>
        <strain evidence="5">INRA-310</strain>
    </source>
</reference>
<dbReference type="AlphaFoldDB" id="W2PD61"/>
<evidence type="ECO:0008006" key="6">
    <source>
        <dbReference type="Google" id="ProtNLM"/>
    </source>
</evidence>
<dbReference type="Pfam" id="PF12550">
    <property type="entry name" value="GCR1_C"/>
    <property type="match status" value="1"/>
</dbReference>
<sequence>MERRSGVSIRSYAAAVATRLAYEGASASGVDVQLEIDESERATIQTTLDTRPINTKRKYDGYQNEFVQWCTSRGFQDKDTVTGGKLHLFLSSMVIGRKSKKNAEKTVGGSTVCGYVNALVDLYNQQVTLRTNSNPHPRTTAVKQLIKNVQATTTQTKKKNYEDRGIGSLLDGYSSVQQFQQICDAFLTLNDLRGRVAFLLSHFGLLRGENVRDLEFADMFSQKLDGEGYQTCTALVLLIQHGKTNTFGKMQHVGYMRNKDVRICPVGAAAFYFFHLFHVDREPFPSFAKSQDWYDLKFLRGRQRTKAITYDTHKKSYEAVFKHLGLSFNKKTHINRQQGVRQLECADVDISQTRRHGRWGMDTCEAIYAAPLAREAMRALSGHPPKSRFYFLERASVDPPLELQRLVFPEVEHCQKQILDGNWEDNLAARGFLDLLLHLRVVLLQDCAVLLDDLPAQFQQTSLFGEKFQLFRTQALAGAASATAPIQMQLQNAMPLLSTQISTQHAAVMQKLETRHNEITQLLAQTNNNLTSLLQGDMAFRLVPIDNASASVTSTNINLDTAESAHSQQSVPYRSSSGVTHEPTISDAQRYSMSRGVSTVRELWTEWHVGLSNRPSIESLEKKYGRKWRLSSKESKFYSRRHCVIKYVRFLINQGSTVESALNIAEAEKGTRSIDAFSKHLSKRKIS</sequence>
<dbReference type="OrthoDB" id="125800at2759"/>
<dbReference type="GO" id="GO:0000978">
    <property type="term" value="F:RNA polymerase II cis-regulatory region sequence-specific DNA binding"/>
    <property type="evidence" value="ECO:0007669"/>
    <property type="project" value="TreeGrafter"/>
</dbReference>
<dbReference type="InterPro" id="IPR052146">
    <property type="entry name" value="HOT1"/>
</dbReference>
<dbReference type="GO" id="GO:0060963">
    <property type="term" value="P:positive regulation of ribosomal protein gene transcription by RNA polymerase II"/>
    <property type="evidence" value="ECO:0007669"/>
    <property type="project" value="TreeGrafter"/>
</dbReference>
<feature type="region of interest" description="Disordered" evidence="1">
    <location>
        <begin position="563"/>
        <end position="582"/>
    </location>
</feature>
<dbReference type="EMBL" id="KI669680">
    <property type="protein sequence ID" value="ETM98590.1"/>
    <property type="molecule type" value="Genomic_DNA"/>
</dbReference>
<dbReference type="GO" id="GO:0000981">
    <property type="term" value="F:DNA-binding transcription factor activity, RNA polymerase II-specific"/>
    <property type="evidence" value="ECO:0007669"/>
    <property type="project" value="TreeGrafter"/>
</dbReference>
<dbReference type="Gene3D" id="1.10.443.20">
    <property type="entry name" value="Centromere DNA-binding protein complex CBF3 subunit, domain 2"/>
    <property type="match status" value="1"/>
</dbReference>
<protein>
    <recommendedName>
        <fullName evidence="6">Transcription activator GCR1-like domain-containing protein</fullName>
    </recommendedName>
</protein>
<feature type="compositionally biased region" description="Polar residues" evidence="1">
    <location>
        <begin position="563"/>
        <end position="579"/>
    </location>
</feature>
<dbReference type="STRING" id="761204.W2PD61"/>
<dbReference type="RefSeq" id="XP_008916132.1">
    <property type="nucleotide sequence ID" value="XM_008917884.1"/>
</dbReference>